<feature type="transmembrane region" description="Helical" evidence="1">
    <location>
        <begin position="151"/>
        <end position="170"/>
    </location>
</feature>
<evidence type="ECO:0000259" key="2">
    <source>
        <dbReference type="Pfam" id="PF00892"/>
    </source>
</evidence>
<accession>A0ABV9R2X7</accession>
<dbReference type="Proteomes" id="UP001595886">
    <property type="component" value="Unassembled WGS sequence"/>
</dbReference>
<dbReference type="SUPFAM" id="SSF103481">
    <property type="entry name" value="Multidrug resistance efflux transporter EmrE"/>
    <property type="match status" value="1"/>
</dbReference>
<protein>
    <submittedName>
        <fullName evidence="3">DMT family transporter</fullName>
    </submittedName>
</protein>
<feature type="transmembrane region" description="Helical" evidence="1">
    <location>
        <begin position="95"/>
        <end position="115"/>
    </location>
</feature>
<feature type="transmembrane region" description="Helical" evidence="1">
    <location>
        <begin position="238"/>
        <end position="258"/>
    </location>
</feature>
<reference evidence="4" key="1">
    <citation type="journal article" date="2019" name="Int. J. Syst. Evol. Microbiol.">
        <title>The Global Catalogue of Microorganisms (GCM) 10K type strain sequencing project: providing services to taxonomists for standard genome sequencing and annotation.</title>
        <authorList>
            <consortium name="The Broad Institute Genomics Platform"/>
            <consortium name="The Broad Institute Genome Sequencing Center for Infectious Disease"/>
            <person name="Wu L."/>
            <person name="Ma J."/>
        </authorList>
    </citation>
    <scope>NUCLEOTIDE SEQUENCE [LARGE SCALE GENOMIC DNA]</scope>
    <source>
        <strain evidence="4">CCUG 30340</strain>
    </source>
</reference>
<dbReference type="EMBL" id="JBHSHD010000015">
    <property type="protein sequence ID" value="MFC4822154.1"/>
    <property type="molecule type" value="Genomic_DNA"/>
</dbReference>
<proteinExistence type="predicted"/>
<dbReference type="InterPro" id="IPR000620">
    <property type="entry name" value="EamA_dom"/>
</dbReference>
<evidence type="ECO:0000313" key="4">
    <source>
        <dbReference type="Proteomes" id="UP001595886"/>
    </source>
</evidence>
<feature type="domain" description="EamA" evidence="2">
    <location>
        <begin position="9"/>
        <end position="139"/>
    </location>
</feature>
<organism evidence="3 4">
    <name type="scientific">Dokdonella ginsengisoli</name>
    <dbReference type="NCBI Taxonomy" id="363846"/>
    <lineage>
        <taxon>Bacteria</taxon>
        <taxon>Pseudomonadati</taxon>
        <taxon>Pseudomonadota</taxon>
        <taxon>Gammaproteobacteria</taxon>
        <taxon>Lysobacterales</taxon>
        <taxon>Rhodanobacteraceae</taxon>
        <taxon>Dokdonella</taxon>
    </lineage>
</organism>
<feature type="transmembrane region" description="Helical" evidence="1">
    <location>
        <begin position="264"/>
        <end position="282"/>
    </location>
</feature>
<keyword evidence="1" id="KW-0812">Transmembrane</keyword>
<gene>
    <name evidence="3" type="ORF">ACFO6Q_17645</name>
</gene>
<evidence type="ECO:0000256" key="1">
    <source>
        <dbReference type="SAM" id="Phobius"/>
    </source>
</evidence>
<keyword evidence="1" id="KW-0472">Membrane</keyword>
<feature type="transmembrane region" description="Helical" evidence="1">
    <location>
        <begin position="70"/>
        <end position="89"/>
    </location>
</feature>
<feature type="transmembrane region" description="Helical" evidence="1">
    <location>
        <begin position="182"/>
        <end position="205"/>
    </location>
</feature>
<feature type="transmembrane region" description="Helical" evidence="1">
    <location>
        <begin position="211"/>
        <end position="229"/>
    </location>
</feature>
<feature type="transmembrane region" description="Helical" evidence="1">
    <location>
        <begin position="122"/>
        <end position="139"/>
    </location>
</feature>
<keyword evidence="1" id="KW-1133">Transmembrane helix</keyword>
<sequence>MSASRRATFAGFGAIALWSTLALLSRGAARIPAYQLLALSFAIGVAATLSVTLLRYGVRAGLQRCAAPPRALAVGFLALFGFHALYFHALKLAPAAPASLIVYLWPLLIALGAAWREPGARLVRLLAAGLGLLATMLVIGAGRGDGGTHPALGYGLAASCALVWAGYSLLNRRFAGLPAETLIPACALTALAGLVAHGCSETWIGPDAIEWASIAALGLGPVGGAFLLWDGATKRGDLGLLGAAAYAAPVLSTAWLVLAGQAPASPRLFVAAALIVVAAALGRRASRR</sequence>
<evidence type="ECO:0000313" key="3">
    <source>
        <dbReference type="EMBL" id="MFC4822154.1"/>
    </source>
</evidence>
<dbReference type="InterPro" id="IPR037185">
    <property type="entry name" value="EmrE-like"/>
</dbReference>
<dbReference type="RefSeq" id="WP_380022434.1">
    <property type="nucleotide sequence ID" value="NZ_JBHSHD010000015.1"/>
</dbReference>
<comment type="caution">
    <text evidence="3">The sequence shown here is derived from an EMBL/GenBank/DDBJ whole genome shotgun (WGS) entry which is preliminary data.</text>
</comment>
<dbReference type="Pfam" id="PF00892">
    <property type="entry name" value="EamA"/>
    <property type="match status" value="1"/>
</dbReference>
<keyword evidence="4" id="KW-1185">Reference proteome</keyword>
<name>A0ABV9R2X7_9GAMM</name>
<feature type="transmembrane region" description="Helical" evidence="1">
    <location>
        <begin position="37"/>
        <end position="58"/>
    </location>
</feature>